<protein>
    <submittedName>
        <fullName evidence="3">Uncharacterized protein</fullName>
    </submittedName>
</protein>
<name>A0ABT3JYD1_9XANT</name>
<dbReference type="RefSeq" id="WP_265128488.1">
    <property type="nucleotide sequence ID" value="NZ_JAPCHY010000011.1"/>
</dbReference>
<organism evidence="3 4">
    <name type="scientific">Xanthomonas chitinilytica</name>
    <dbReference type="NCBI Taxonomy" id="2989819"/>
    <lineage>
        <taxon>Bacteria</taxon>
        <taxon>Pseudomonadati</taxon>
        <taxon>Pseudomonadota</taxon>
        <taxon>Gammaproteobacteria</taxon>
        <taxon>Lysobacterales</taxon>
        <taxon>Lysobacteraceae</taxon>
        <taxon>Xanthomonas</taxon>
    </lineage>
</organism>
<evidence type="ECO:0000256" key="1">
    <source>
        <dbReference type="SAM" id="MobiDB-lite"/>
    </source>
</evidence>
<dbReference type="EMBL" id="JAPCHY010000011">
    <property type="protein sequence ID" value="MCW4473505.1"/>
    <property type="molecule type" value="Genomic_DNA"/>
</dbReference>
<dbReference type="Proteomes" id="UP001209922">
    <property type="component" value="Unassembled WGS sequence"/>
</dbReference>
<keyword evidence="4" id="KW-1185">Reference proteome</keyword>
<evidence type="ECO:0000256" key="2">
    <source>
        <dbReference type="SAM" id="SignalP"/>
    </source>
</evidence>
<gene>
    <name evidence="3" type="ORF">OK345_13445</name>
</gene>
<keyword evidence="2" id="KW-0732">Signal</keyword>
<proteinExistence type="predicted"/>
<comment type="caution">
    <text evidence="3">The sequence shown here is derived from an EMBL/GenBank/DDBJ whole genome shotgun (WGS) entry which is preliminary data.</text>
</comment>
<feature type="chain" id="PRO_5046507175" evidence="2">
    <location>
        <begin position="23"/>
        <end position="126"/>
    </location>
</feature>
<feature type="compositionally biased region" description="Low complexity" evidence="1">
    <location>
        <begin position="116"/>
        <end position="126"/>
    </location>
</feature>
<evidence type="ECO:0000313" key="3">
    <source>
        <dbReference type="EMBL" id="MCW4473505.1"/>
    </source>
</evidence>
<sequence length="126" mass="13373">MAMPGAKLLVLSVLLVTATSMAADETGNGSIHERCRLLKVGMDYRNAMAIMQREPDSTLNGHTAADPFGGQPAGSYAIDFWQELAADGRRLVSQMRYSGGEVESFECGRPADGDSQDGNSSSDNGN</sequence>
<feature type="region of interest" description="Disordered" evidence="1">
    <location>
        <begin position="102"/>
        <end position="126"/>
    </location>
</feature>
<evidence type="ECO:0000313" key="4">
    <source>
        <dbReference type="Proteomes" id="UP001209922"/>
    </source>
</evidence>
<reference evidence="3 4" key="1">
    <citation type="submission" date="2022-10" db="EMBL/GenBank/DDBJ databases">
        <title>Xanthomonas sp. H13-6.</title>
        <authorList>
            <person name="Liu X."/>
            <person name="Deng Z."/>
            <person name="Jiang Y."/>
            <person name="Yu T."/>
            <person name="Ai J."/>
        </authorList>
    </citation>
    <scope>NUCLEOTIDE SEQUENCE [LARGE SCALE GENOMIC DNA]</scope>
    <source>
        <strain evidence="3 4">H13-6</strain>
    </source>
</reference>
<accession>A0ABT3JYD1</accession>
<feature type="signal peptide" evidence="2">
    <location>
        <begin position="1"/>
        <end position="22"/>
    </location>
</feature>